<dbReference type="InterPro" id="IPR014942">
    <property type="entry name" value="AbiEii"/>
</dbReference>
<accession>A0ABX3SUM0</accession>
<organism evidence="2 3">
    <name type="scientific">Mycobacterium malmoense</name>
    <dbReference type="NCBI Taxonomy" id="1780"/>
    <lineage>
        <taxon>Bacteria</taxon>
        <taxon>Bacillati</taxon>
        <taxon>Actinomycetota</taxon>
        <taxon>Actinomycetes</taxon>
        <taxon>Mycobacteriales</taxon>
        <taxon>Mycobacteriaceae</taxon>
        <taxon>Mycobacterium</taxon>
    </lineage>
</organism>
<dbReference type="EMBL" id="MVHV01000007">
    <property type="protein sequence ID" value="ORA83806.1"/>
    <property type="molecule type" value="Genomic_DNA"/>
</dbReference>
<feature type="compositionally biased region" description="Basic and acidic residues" evidence="1">
    <location>
        <begin position="90"/>
        <end position="102"/>
    </location>
</feature>
<reference evidence="2 3" key="1">
    <citation type="submission" date="2017-02" db="EMBL/GenBank/DDBJ databases">
        <title>The new phylogeny of genus Mycobacterium.</title>
        <authorList>
            <person name="Tortoli E."/>
            <person name="Trovato A."/>
            <person name="Cirillo D.M."/>
        </authorList>
    </citation>
    <scope>NUCLEOTIDE SEQUENCE [LARGE SCALE GENOMIC DNA]</scope>
    <source>
        <strain evidence="2 3">IP1130001</strain>
    </source>
</reference>
<evidence type="ECO:0000256" key="1">
    <source>
        <dbReference type="SAM" id="MobiDB-lite"/>
    </source>
</evidence>
<sequence>MPTFLTLPPQDQRDAYLIASEELNRSATVLEKDVWVCWTLGALFRCPGMPAMAFKGGTSLSKIFNAISRFSEDIDVTMDHNGLAPGLDPYEPKSGKQRGHDDETLRRLMCERSIDVLVPHLRGLMAEVGLSEDMLLTEKDGEVLTVHYPHLVEDRNPYYRESVKIEFGGRNMIEPNETHTVVPYMAATFSNFAFPVCEVSVLSPMRTFWEKVTLAHAESNRPEFRNAERTSRHWHDLAVLAEHEIGRAALLDVELLRDVVRVKERFFRSSTTQYDRCLSGEAKLLPGEAGLSLLRADYQKMLDAEMLDDPLPFDELVERVRALQDAINTVTTT</sequence>
<evidence type="ECO:0008006" key="4">
    <source>
        <dbReference type="Google" id="ProtNLM"/>
    </source>
</evidence>
<gene>
    <name evidence="2" type="ORF">BST29_08905</name>
</gene>
<protein>
    <recommendedName>
        <fullName evidence="4">Nucleotidyl transferase AbiEii/AbiGii toxin family protein</fullName>
    </recommendedName>
</protein>
<dbReference type="Pfam" id="PF08843">
    <property type="entry name" value="AbiEii"/>
    <property type="match status" value="1"/>
</dbReference>
<proteinExistence type="predicted"/>
<comment type="caution">
    <text evidence="2">The sequence shown here is derived from an EMBL/GenBank/DDBJ whole genome shotgun (WGS) entry which is preliminary data.</text>
</comment>
<feature type="region of interest" description="Disordered" evidence="1">
    <location>
        <begin position="83"/>
        <end position="102"/>
    </location>
</feature>
<evidence type="ECO:0000313" key="3">
    <source>
        <dbReference type="Proteomes" id="UP000243140"/>
    </source>
</evidence>
<keyword evidence="3" id="KW-1185">Reference proteome</keyword>
<name>A0ABX3SUM0_MYCMA</name>
<evidence type="ECO:0000313" key="2">
    <source>
        <dbReference type="EMBL" id="ORA83806.1"/>
    </source>
</evidence>
<dbReference type="Proteomes" id="UP000243140">
    <property type="component" value="Unassembled WGS sequence"/>
</dbReference>
<dbReference type="Gene3D" id="3.10.450.620">
    <property type="entry name" value="JHP933, nucleotidyltransferase-like core domain"/>
    <property type="match status" value="1"/>
</dbReference>